<evidence type="ECO:0000256" key="1">
    <source>
        <dbReference type="SAM" id="MobiDB-lite"/>
    </source>
</evidence>
<keyword evidence="3" id="KW-1185">Reference proteome</keyword>
<accession>A0A498INN1</accession>
<proteinExistence type="predicted"/>
<comment type="caution">
    <text evidence="2">The sequence shown here is derived from an EMBL/GenBank/DDBJ whole genome shotgun (WGS) entry which is preliminary data.</text>
</comment>
<dbReference type="Proteomes" id="UP000290289">
    <property type="component" value="Chromosome 11"/>
</dbReference>
<organism evidence="2 3">
    <name type="scientific">Malus domestica</name>
    <name type="common">Apple</name>
    <name type="synonym">Pyrus malus</name>
    <dbReference type="NCBI Taxonomy" id="3750"/>
    <lineage>
        <taxon>Eukaryota</taxon>
        <taxon>Viridiplantae</taxon>
        <taxon>Streptophyta</taxon>
        <taxon>Embryophyta</taxon>
        <taxon>Tracheophyta</taxon>
        <taxon>Spermatophyta</taxon>
        <taxon>Magnoliopsida</taxon>
        <taxon>eudicotyledons</taxon>
        <taxon>Gunneridae</taxon>
        <taxon>Pentapetalae</taxon>
        <taxon>rosids</taxon>
        <taxon>fabids</taxon>
        <taxon>Rosales</taxon>
        <taxon>Rosaceae</taxon>
        <taxon>Amygdaloideae</taxon>
        <taxon>Maleae</taxon>
        <taxon>Malus</taxon>
    </lineage>
</organism>
<evidence type="ECO:0000313" key="3">
    <source>
        <dbReference type="Proteomes" id="UP000290289"/>
    </source>
</evidence>
<feature type="region of interest" description="Disordered" evidence="1">
    <location>
        <begin position="1"/>
        <end position="94"/>
    </location>
</feature>
<reference evidence="2 3" key="1">
    <citation type="submission" date="2018-10" db="EMBL/GenBank/DDBJ databases">
        <title>A high-quality apple genome assembly.</title>
        <authorList>
            <person name="Hu J."/>
        </authorList>
    </citation>
    <scope>NUCLEOTIDE SEQUENCE [LARGE SCALE GENOMIC DNA]</scope>
    <source>
        <strain evidence="3">cv. HFTH1</strain>
        <tissue evidence="2">Young leaf</tissue>
    </source>
</reference>
<evidence type="ECO:0000313" key="2">
    <source>
        <dbReference type="EMBL" id="RXH83735.1"/>
    </source>
</evidence>
<dbReference type="AlphaFoldDB" id="A0A498INN1"/>
<feature type="compositionally biased region" description="Polar residues" evidence="1">
    <location>
        <begin position="14"/>
        <end position="24"/>
    </location>
</feature>
<sequence length="110" mass="11891">MSHLITRRRGVTNAPPTLSASTAPCVSAPLNREPTPFIEATPTASQVPVSSTSLVSVHPLSARWPHRRHRKPDPSDHTSSASRVEGEASQPGFGKCYTIRGSYVEFSVQI</sequence>
<protein>
    <submittedName>
        <fullName evidence="2">Uncharacterized protein</fullName>
    </submittedName>
</protein>
<name>A0A498INN1_MALDO</name>
<feature type="compositionally biased region" description="Polar residues" evidence="1">
    <location>
        <begin position="42"/>
        <end position="55"/>
    </location>
</feature>
<dbReference type="EMBL" id="RDQH01000337">
    <property type="protein sequence ID" value="RXH83735.1"/>
    <property type="molecule type" value="Genomic_DNA"/>
</dbReference>
<gene>
    <name evidence="2" type="ORF">DVH24_005988</name>
</gene>
<feature type="compositionally biased region" description="Basic residues" evidence="1">
    <location>
        <begin position="1"/>
        <end position="10"/>
    </location>
</feature>